<proteinExistence type="predicted"/>
<comment type="caution">
    <text evidence="1">The sequence shown here is derived from an EMBL/GenBank/DDBJ whole genome shotgun (WGS) entry which is preliminary data.</text>
</comment>
<reference evidence="1 2" key="1">
    <citation type="submission" date="2019-03" db="EMBL/GenBank/DDBJ databases">
        <title>First draft genome of Liparis tanakae, snailfish: a comprehensive survey of snailfish specific genes.</title>
        <authorList>
            <person name="Kim W."/>
            <person name="Song I."/>
            <person name="Jeong J.-H."/>
            <person name="Kim D."/>
            <person name="Kim S."/>
            <person name="Ryu S."/>
            <person name="Song J.Y."/>
            <person name="Lee S.K."/>
        </authorList>
    </citation>
    <scope>NUCLEOTIDE SEQUENCE [LARGE SCALE GENOMIC DNA]</scope>
    <source>
        <tissue evidence="1">Muscle</tissue>
    </source>
</reference>
<name>A0A4Z2E7M1_9TELE</name>
<sequence length="111" mass="12740">MLRPGLYRTGLQWSRRVRSVRVRSSSLEDKTYSPSSSCFYLGLVATVAEKGGALSSETRFRKPHTRAMITDDDIFVRRTVISDDSSPCDHKPRTLMCYKNPPRREARDFLP</sequence>
<evidence type="ECO:0000313" key="2">
    <source>
        <dbReference type="Proteomes" id="UP000314294"/>
    </source>
</evidence>
<dbReference type="Proteomes" id="UP000314294">
    <property type="component" value="Unassembled WGS sequence"/>
</dbReference>
<organism evidence="1 2">
    <name type="scientific">Liparis tanakae</name>
    <name type="common">Tanaka's snailfish</name>
    <dbReference type="NCBI Taxonomy" id="230148"/>
    <lineage>
        <taxon>Eukaryota</taxon>
        <taxon>Metazoa</taxon>
        <taxon>Chordata</taxon>
        <taxon>Craniata</taxon>
        <taxon>Vertebrata</taxon>
        <taxon>Euteleostomi</taxon>
        <taxon>Actinopterygii</taxon>
        <taxon>Neopterygii</taxon>
        <taxon>Teleostei</taxon>
        <taxon>Neoteleostei</taxon>
        <taxon>Acanthomorphata</taxon>
        <taxon>Eupercaria</taxon>
        <taxon>Perciformes</taxon>
        <taxon>Cottioidei</taxon>
        <taxon>Cottales</taxon>
        <taxon>Liparidae</taxon>
        <taxon>Liparis</taxon>
    </lineage>
</organism>
<dbReference type="AlphaFoldDB" id="A0A4Z2E7M1"/>
<dbReference type="EMBL" id="SRLO01014373">
    <property type="protein sequence ID" value="TNN24755.1"/>
    <property type="molecule type" value="Genomic_DNA"/>
</dbReference>
<protein>
    <submittedName>
        <fullName evidence="1">Uncharacterized protein</fullName>
    </submittedName>
</protein>
<gene>
    <name evidence="1" type="ORF">EYF80_065119</name>
</gene>
<keyword evidence="2" id="KW-1185">Reference proteome</keyword>
<accession>A0A4Z2E7M1</accession>
<evidence type="ECO:0000313" key="1">
    <source>
        <dbReference type="EMBL" id="TNN24755.1"/>
    </source>
</evidence>